<evidence type="ECO:0000313" key="3">
    <source>
        <dbReference type="Proteomes" id="UP001597252"/>
    </source>
</evidence>
<dbReference type="SMART" id="SM00052">
    <property type="entry name" value="EAL"/>
    <property type="match status" value="1"/>
</dbReference>
<evidence type="ECO:0000259" key="1">
    <source>
        <dbReference type="PROSITE" id="PS50883"/>
    </source>
</evidence>
<keyword evidence="3" id="KW-1185">Reference proteome</keyword>
<organism evidence="2 3">
    <name type="scientific">Lacticaseibacillus baoqingensis</name>
    <dbReference type="NCBI Taxonomy" id="2486013"/>
    <lineage>
        <taxon>Bacteria</taxon>
        <taxon>Bacillati</taxon>
        <taxon>Bacillota</taxon>
        <taxon>Bacilli</taxon>
        <taxon>Lactobacillales</taxon>
        <taxon>Lactobacillaceae</taxon>
        <taxon>Lacticaseibacillus</taxon>
    </lineage>
</organism>
<dbReference type="Gene3D" id="3.20.20.450">
    <property type="entry name" value="EAL domain"/>
    <property type="match status" value="1"/>
</dbReference>
<dbReference type="InterPro" id="IPR035919">
    <property type="entry name" value="EAL_sf"/>
</dbReference>
<comment type="caution">
    <text evidence="2">The sequence shown here is derived from an EMBL/GenBank/DDBJ whole genome shotgun (WGS) entry which is preliminary data.</text>
</comment>
<gene>
    <name evidence="2" type="ORF">ACFQ5J_00840</name>
</gene>
<feature type="domain" description="EAL" evidence="1">
    <location>
        <begin position="1"/>
        <end position="219"/>
    </location>
</feature>
<dbReference type="Proteomes" id="UP001597252">
    <property type="component" value="Unassembled WGS sequence"/>
</dbReference>
<protein>
    <submittedName>
        <fullName evidence="2">EAL domain-containing protein</fullName>
    </submittedName>
</protein>
<dbReference type="InterPro" id="IPR050706">
    <property type="entry name" value="Cyclic-di-GMP_PDE-like"/>
</dbReference>
<reference evidence="3" key="1">
    <citation type="journal article" date="2019" name="Int. J. Syst. Evol. Microbiol.">
        <title>The Global Catalogue of Microorganisms (GCM) 10K type strain sequencing project: providing services to taxonomists for standard genome sequencing and annotation.</title>
        <authorList>
            <consortium name="The Broad Institute Genomics Platform"/>
            <consortium name="The Broad Institute Genome Sequencing Center for Infectious Disease"/>
            <person name="Wu L."/>
            <person name="Ma J."/>
        </authorList>
    </citation>
    <scope>NUCLEOTIDE SEQUENCE [LARGE SCALE GENOMIC DNA]</scope>
    <source>
        <strain evidence="3">CCM 8903</strain>
    </source>
</reference>
<dbReference type="PANTHER" id="PTHR33121">
    <property type="entry name" value="CYCLIC DI-GMP PHOSPHODIESTERASE PDEF"/>
    <property type="match status" value="1"/>
</dbReference>
<dbReference type="RefSeq" id="WP_125751993.1">
    <property type="nucleotide sequence ID" value="NZ_JBHTON010000002.1"/>
</dbReference>
<proteinExistence type="predicted"/>
<dbReference type="EMBL" id="JBHTON010000002">
    <property type="protein sequence ID" value="MFD1483793.1"/>
    <property type="molecule type" value="Genomic_DNA"/>
</dbReference>
<dbReference type="InterPro" id="IPR001633">
    <property type="entry name" value="EAL_dom"/>
</dbReference>
<dbReference type="PROSITE" id="PS50883">
    <property type="entry name" value="EAL"/>
    <property type="match status" value="1"/>
</dbReference>
<dbReference type="SUPFAM" id="SSF141868">
    <property type="entry name" value="EAL domain-like"/>
    <property type="match status" value="1"/>
</dbReference>
<dbReference type="Pfam" id="PF00563">
    <property type="entry name" value="EAL"/>
    <property type="match status" value="1"/>
</dbReference>
<evidence type="ECO:0000313" key="2">
    <source>
        <dbReference type="EMBL" id="MFD1483793.1"/>
    </source>
</evidence>
<accession>A0ABW4E3V1</accession>
<dbReference type="PANTHER" id="PTHR33121:SF70">
    <property type="entry name" value="SIGNALING PROTEIN YKOW"/>
    <property type="match status" value="1"/>
</dbReference>
<name>A0ABW4E3V1_9LACO</name>
<sequence>MFRFFGQPKFDLDPKHQDPIGYELFIREWRDGQWLLPENFSALSVAIIEPLLVQTIAAMPSKVQMLSFNLEQDQFIDPAFLAMVLRVEQHASIRLFIELTERLAPGVHEDQLVQAAKRFADHDLLVCIDDVGTGQNTPEMVVRMNDSVAEYKFALQNFRPFAAIAELAPELDMWYAMAQKEHKMLAIEGIETPEELALIRRQYPCDVVQGYLLGKPALI</sequence>